<dbReference type="FunFam" id="1.20.140.10:FF:000001">
    <property type="entry name" value="Acyl-CoA dehydrogenase"/>
    <property type="match status" value="1"/>
</dbReference>
<evidence type="ECO:0000259" key="7">
    <source>
        <dbReference type="Pfam" id="PF00441"/>
    </source>
</evidence>
<dbReference type="PANTHER" id="PTHR43884:SF12">
    <property type="entry name" value="ISOVALERYL-COA DEHYDROGENASE, MITOCHONDRIAL-RELATED"/>
    <property type="match status" value="1"/>
</dbReference>
<comment type="cofactor">
    <cofactor evidence="1 6">
        <name>FAD</name>
        <dbReference type="ChEBI" id="CHEBI:57692"/>
    </cofactor>
</comment>
<dbReference type="InterPro" id="IPR013786">
    <property type="entry name" value="AcylCoA_DH/ox_N"/>
</dbReference>
<dbReference type="PROSITE" id="PS00073">
    <property type="entry name" value="ACYL_COA_DH_2"/>
    <property type="match status" value="1"/>
</dbReference>
<dbReference type="InterPro" id="IPR036250">
    <property type="entry name" value="AcylCo_DH-like_C"/>
</dbReference>
<dbReference type="SUPFAM" id="SSF47203">
    <property type="entry name" value="Acyl-CoA dehydrogenase C-terminal domain-like"/>
    <property type="match status" value="1"/>
</dbReference>
<dbReference type="OrthoDB" id="9765339at2"/>
<keyword evidence="11" id="KW-1185">Reference proteome</keyword>
<dbReference type="Gene3D" id="1.20.140.10">
    <property type="entry name" value="Butyryl-CoA Dehydrogenase, subunit A, domain 3"/>
    <property type="match status" value="1"/>
</dbReference>
<reference evidence="10 11" key="1">
    <citation type="submission" date="2019-04" db="EMBL/GenBank/DDBJ databases">
        <authorList>
            <person name="Li Y."/>
            <person name="Wang J."/>
        </authorList>
    </citation>
    <scope>NUCLEOTIDE SEQUENCE [LARGE SCALE GENOMIC DNA]</scope>
    <source>
        <strain evidence="10 11">DSM 14668</strain>
    </source>
</reference>
<evidence type="ECO:0000256" key="1">
    <source>
        <dbReference type="ARBA" id="ARBA00001974"/>
    </source>
</evidence>
<dbReference type="InterPro" id="IPR009100">
    <property type="entry name" value="AcylCoA_DH/oxidase_NM_dom_sf"/>
</dbReference>
<comment type="similarity">
    <text evidence="2 6">Belongs to the acyl-CoA dehydrogenase family.</text>
</comment>
<gene>
    <name evidence="10" type="ORF">E8A74_41145</name>
</gene>
<keyword evidence="4 6" id="KW-0274">FAD</keyword>
<accession>A0A4U1IVA9</accession>
<dbReference type="GO" id="GO:0050660">
    <property type="term" value="F:flavin adenine dinucleotide binding"/>
    <property type="evidence" value="ECO:0007669"/>
    <property type="project" value="InterPro"/>
</dbReference>
<dbReference type="InterPro" id="IPR046373">
    <property type="entry name" value="Acyl-CoA_Oxase/DH_mid-dom_sf"/>
</dbReference>
<dbReference type="Pfam" id="PF02771">
    <property type="entry name" value="Acyl-CoA_dh_N"/>
    <property type="match status" value="1"/>
</dbReference>
<dbReference type="RefSeq" id="WP_136934604.1">
    <property type="nucleotide sequence ID" value="NZ_SSMQ01000068.1"/>
</dbReference>
<dbReference type="EMBL" id="SSMQ01000068">
    <property type="protein sequence ID" value="TKC98428.1"/>
    <property type="molecule type" value="Genomic_DNA"/>
</dbReference>
<dbReference type="Gene3D" id="2.40.110.10">
    <property type="entry name" value="Butyryl-CoA Dehydrogenase, subunit A, domain 2"/>
    <property type="match status" value="1"/>
</dbReference>
<dbReference type="SUPFAM" id="SSF56645">
    <property type="entry name" value="Acyl-CoA dehydrogenase NM domain-like"/>
    <property type="match status" value="1"/>
</dbReference>
<feature type="domain" description="Acyl-CoA oxidase/dehydrogenase middle" evidence="8">
    <location>
        <begin position="127"/>
        <end position="221"/>
    </location>
</feature>
<keyword evidence="3 6" id="KW-0285">Flavoprotein</keyword>
<dbReference type="AlphaFoldDB" id="A0A4U1IVA9"/>
<proteinExistence type="inferred from homology"/>
<dbReference type="GO" id="GO:0003995">
    <property type="term" value="F:acyl-CoA dehydrogenase activity"/>
    <property type="evidence" value="ECO:0007669"/>
    <property type="project" value="InterPro"/>
</dbReference>
<dbReference type="InterPro" id="IPR006091">
    <property type="entry name" value="Acyl-CoA_Oxase/DH_mid-dom"/>
</dbReference>
<dbReference type="Pfam" id="PF02770">
    <property type="entry name" value="Acyl-CoA_dh_M"/>
    <property type="match status" value="1"/>
</dbReference>
<dbReference type="InterPro" id="IPR006089">
    <property type="entry name" value="Acyl-CoA_DH_CS"/>
</dbReference>
<dbReference type="InterPro" id="IPR009075">
    <property type="entry name" value="AcylCo_DH/oxidase_C"/>
</dbReference>
<dbReference type="Proteomes" id="UP000309215">
    <property type="component" value="Unassembled WGS sequence"/>
</dbReference>
<evidence type="ECO:0000256" key="2">
    <source>
        <dbReference type="ARBA" id="ARBA00009347"/>
    </source>
</evidence>
<dbReference type="PROSITE" id="PS00072">
    <property type="entry name" value="ACYL_COA_DH_1"/>
    <property type="match status" value="1"/>
</dbReference>
<evidence type="ECO:0000256" key="5">
    <source>
        <dbReference type="ARBA" id="ARBA00023002"/>
    </source>
</evidence>
<organism evidence="10 11">
    <name type="scientific">Polyangium fumosum</name>
    <dbReference type="NCBI Taxonomy" id="889272"/>
    <lineage>
        <taxon>Bacteria</taxon>
        <taxon>Pseudomonadati</taxon>
        <taxon>Myxococcota</taxon>
        <taxon>Polyangia</taxon>
        <taxon>Polyangiales</taxon>
        <taxon>Polyangiaceae</taxon>
        <taxon>Polyangium</taxon>
    </lineage>
</organism>
<evidence type="ECO:0000259" key="9">
    <source>
        <dbReference type="Pfam" id="PF02771"/>
    </source>
</evidence>
<protein>
    <submittedName>
        <fullName evidence="10">Acyl-CoA dehydrogenase</fullName>
    </submittedName>
</protein>
<evidence type="ECO:0000256" key="3">
    <source>
        <dbReference type="ARBA" id="ARBA00022630"/>
    </source>
</evidence>
<dbReference type="Gene3D" id="1.10.540.10">
    <property type="entry name" value="Acyl-CoA dehydrogenase/oxidase, N-terminal domain"/>
    <property type="match status" value="1"/>
</dbReference>
<feature type="domain" description="Acyl-CoA dehydrogenase/oxidase C-terminal" evidence="7">
    <location>
        <begin position="233"/>
        <end position="379"/>
    </location>
</feature>
<evidence type="ECO:0000313" key="11">
    <source>
        <dbReference type="Proteomes" id="UP000309215"/>
    </source>
</evidence>
<sequence length="383" mass="41086">MTSLPSLHETPEHARLRDEIRRFASREIAPFAHAWEEANEFPRELYEKASRAGLLGIGYPEAYGGSGGDLSHAIAATEEMITAGTSVGTAVGLGSHAIALPPILNFGTDAQKQRFLPPVLAGEKIAALAITEPGGGSDVASLATRAIKDGDHYVVTGAKTFITSGCRADFVTTAVRTGGEGHGGISLLVIERGMPGFSVGKKLAKMGWWASDTAELVFDGCRVPRDNLIGEENAGFIPIMTNFAVERLLLAGNCVAIASLAYDEAVRYARERRAFGKPIMGFQVLRHKLANMATRIAAARALMNDVVARYLRGDMVTGLAAMAKNTATDACSFVCDEAVQIFGGHGYMRETLVERLYRDARLYPIGGGTREIMNEIICKTEGY</sequence>
<dbReference type="PANTHER" id="PTHR43884">
    <property type="entry name" value="ACYL-COA DEHYDROGENASE"/>
    <property type="match status" value="1"/>
</dbReference>
<name>A0A4U1IVA9_9BACT</name>
<comment type="caution">
    <text evidence="10">The sequence shown here is derived from an EMBL/GenBank/DDBJ whole genome shotgun (WGS) entry which is preliminary data.</text>
</comment>
<evidence type="ECO:0000256" key="4">
    <source>
        <dbReference type="ARBA" id="ARBA00022827"/>
    </source>
</evidence>
<evidence type="ECO:0000313" key="10">
    <source>
        <dbReference type="EMBL" id="TKC98428.1"/>
    </source>
</evidence>
<dbReference type="FunFam" id="2.40.110.10:FF:000002">
    <property type="entry name" value="Acyl-CoA dehydrogenase fadE12"/>
    <property type="match status" value="1"/>
</dbReference>
<feature type="domain" description="Acyl-CoA dehydrogenase/oxidase N-terminal" evidence="9">
    <location>
        <begin position="10"/>
        <end position="123"/>
    </location>
</feature>
<keyword evidence="5 6" id="KW-0560">Oxidoreductase</keyword>
<dbReference type="Pfam" id="PF00441">
    <property type="entry name" value="Acyl-CoA_dh_1"/>
    <property type="match status" value="1"/>
</dbReference>
<dbReference type="InterPro" id="IPR037069">
    <property type="entry name" value="AcylCoA_DH/ox_N_sf"/>
</dbReference>
<evidence type="ECO:0000256" key="6">
    <source>
        <dbReference type="RuleBase" id="RU362125"/>
    </source>
</evidence>
<evidence type="ECO:0000259" key="8">
    <source>
        <dbReference type="Pfam" id="PF02770"/>
    </source>
</evidence>